<sequence length="599" mass="66064">MADMLGTWAKRKKLTVDYTKIDEDLTHFPIPLVVDDTEIFDDLEYSFTGDDFTGTDGDSPNSDLWTVNNTDNSNCEINSNKLNIQIPTISTSKYAYVKSIPVFPGDFDVQVDVSNIVATSADAGCEILFKVDSDNKMYVKGLLNQSLSDGWFAYSTVSGTADDDHDTRSNSYGRLRVVRAGSTINLYYDDGSTGSWTLLHTRTGFSTDTGYIDLAVWTDEETVSANFDNFTINSGTVVWPGNTHPNRKKIAITKSDGTTQIYGEIEHWDSTNKKAVIHVSKSDLELSSTEDSFLYFYYDPNQEDNTAYIGDTTETPAQAVWDSVAKVRLGMAQDPSGGTSCILDSTSNANHGTPYGDMDFNNLVDGLIGKALSSDGIDDYIDLGNILDFGTDDDFTIEMFFKTSLADSLIQKKATHTGTSEPGYALYLRDSAPYLQAIFSDGTTRLEAFDSFSTNLIDNAWHYIAVTMDGGLGKVQGYADGIFLDDGTASGLGTLLNSQSLEIGRNYNNDSPTNYFNNLIASTKISNTIRSAAWIKASNYALRNELITWGATETATYENKILINSEQKVFEDCWKYISGQWVPVTSISKNGDTWEFLTD</sequence>
<keyword evidence="1" id="KW-0430">Lectin</keyword>
<keyword evidence="2" id="KW-1185">Reference proteome</keyword>
<dbReference type="GO" id="GO:0030246">
    <property type="term" value="F:carbohydrate binding"/>
    <property type="evidence" value="ECO:0007669"/>
    <property type="project" value="UniProtKB-KW"/>
</dbReference>
<evidence type="ECO:0000313" key="2">
    <source>
        <dbReference type="Proteomes" id="UP000199608"/>
    </source>
</evidence>
<organism evidence="1 2">
    <name type="scientific">Desulfobacula phenolica</name>
    <dbReference type="NCBI Taxonomy" id="90732"/>
    <lineage>
        <taxon>Bacteria</taxon>
        <taxon>Pseudomonadati</taxon>
        <taxon>Thermodesulfobacteriota</taxon>
        <taxon>Desulfobacteria</taxon>
        <taxon>Desulfobacterales</taxon>
        <taxon>Desulfobacteraceae</taxon>
        <taxon>Desulfobacula</taxon>
    </lineage>
</organism>
<dbReference type="RefSeq" id="WP_092233951.1">
    <property type="nucleotide sequence ID" value="NZ_FNLL01000006.1"/>
</dbReference>
<dbReference type="Gene3D" id="2.60.120.200">
    <property type="match status" value="1"/>
</dbReference>
<accession>A0A1H2H3Z4</accession>
<dbReference type="InterPro" id="IPR013320">
    <property type="entry name" value="ConA-like_dom_sf"/>
</dbReference>
<proteinExistence type="predicted"/>
<name>A0A1H2H3Z4_9BACT</name>
<dbReference type="EMBL" id="FNLL01000006">
    <property type="protein sequence ID" value="SDU26505.1"/>
    <property type="molecule type" value="Genomic_DNA"/>
</dbReference>
<dbReference type="SUPFAM" id="SSF49899">
    <property type="entry name" value="Concanavalin A-like lectins/glucanases"/>
    <property type="match status" value="1"/>
</dbReference>
<reference evidence="2" key="1">
    <citation type="submission" date="2016-10" db="EMBL/GenBank/DDBJ databases">
        <authorList>
            <person name="Varghese N."/>
            <person name="Submissions S."/>
        </authorList>
    </citation>
    <scope>NUCLEOTIDE SEQUENCE [LARGE SCALE GENOMIC DNA]</scope>
    <source>
        <strain evidence="2">DSM 3384</strain>
    </source>
</reference>
<protein>
    <submittedName>
        <fullName evidence="1">Concanavalin A-like lectin/glucanases superfamily protein</fullName>
    </submittedName>
</protein>
<gene>
    <name evidence="1" type="ORF">SAMN04487931_10632</name>
</gene>
<evidence type="ECO:0000313" key="1">
    <source>
        <dbReference type="EMBL" id="SDU26505.1"/>
    </source>
</evidence>
<dbReference type="Proteomes" id="UP000199608">
    <property type="component" value="Unassembled WGS sequence"/>
</dbReference>
<dbReference type="AlphaFoldDB" id="A0A1H2H3Z4"/>